<keyword evidence="3" id="KW-1185">Reference proteome</keyword>
<proteinExistence type="predicted"/>
<feature type="transmembrane region" description="Helical" evidence="1">
    <location>
        <begin position="5"/>
        <end position="23"/>
    </location>
</feature>
<dbReference type="STRING" id="1121345.SAMN02745217_02294"/>
<dbReference type="OrthoDB" id="1761263at2"/>
<accession>A0A1M7Y9W6</accession>
<keyword evidence="1" id="KW-0812">Transmembrane</keyword>
<reference evidence="2 3" key="1">
    <citation type="submission" date="2016-12" db="EMBL/GenBank/DDBJ databases">
        <authorList>
            <person name="Song W.-J."/>
            <person name="Kurnit D.M."/>
        </authorList>
    </citation>
    <scope>NUCLEOTIDE SEQUENCE [LARGE SCALE GENOMIC DNA]</scope>
    <source>
        <strain evidence="2 3">DSM 12503</strain>
    </source>
</reference>
<dbReference type="EMBL" id="FRFD01000006">
    <property type="protein sequence ID" value="SHO49410.1"/>
    <property type="molecule type" value="Genomic_DNA"/>
</dbReference>
<keyword evidence="1" id="KW-0472">Membrane</keyword>
<dbReference type="Proteomes" id="UP000184612">
    <property type="component" value="Unassembled WGS sequence"/>
</dbReference>
<sequence length="840" mass="95340">MLKHIYRIIILIFIFSGALYYFSKDIEEEVNQTQGTVSMGKASFPVVMIRQGGKEYNLLHGYSNNLDASLVREAVTPLGSDQSFDVVIDGKENDVKRVIYELRDTKNNSLLDTDTINALEKEEDYKTAHIKLKTDLTGGKEYSVKLTLVTSKSRKINFYTLVKKVENSYLAEKLDFITDFHDSIMDKKKATGIIAYLEPESSADSTSLAHVDIHSSFELISWGNLNPKVVGPVIPTIDEIDSDTASVTLGYTVKAKTESGEELYRVKEFYRVRYTSTRMYLLNYNRTMESYFDVELTSLAKSEFKLGITSDQDIDYVTDSKKVKIAFARMGELWYYNLTENKMTRVFSFRESDTDYIRDIYGEHDIQILKMDDDGNVDFMVYGYMNRGAYEGCVGMIFYRFYSNENRIEELLYIPMNITYQLLKEELDGFSYVNNKQVFYFILNNKIYSYNLITDNLSAIAEDVKKDNYIVDVNKHYIAWENARDKKDVTEIEVLDLESGMKDSLKAPEGEIINLLGKIDDNLIYGYGKKDNYTTATDGTLLTLLYKVEIADKDKNILKEYKKSGYYITGASAQGNIITLNRQKKDGGGDYEEADDDYILNRVTGSYKAFGITQRVTEKTLTESYIALPGGYTMTELPALSKTKNTIITKDTTLRLKDSVLTLPPFIVYAGGESAGAYDRAGEAINEAYNLAGIVVGDKQQIVWERVVRSSQISLSGIKPIYEYGDSLRACVAMLSSYKKGYEDTNPKGDSLTAMLKEKFGESYLNISDAALDQVLYYLNKNQPVIGMKSKNQAVLIVGCDMYNITVIDPDLGKTMKIGLKDAGEMFEKAENRFFTYLQD</sequence>
<evidence type="ECO:0000313" key="3">
    <source>
        <dbReference type="Proteomes" id="UP000184612"/>
    </source>
</evidence>
<organism evidence="2 3">
    <name type="scientific">Anaerocolumna xylanovorans DSM 12503</name>
    <dbReference type="NCBI Taxonomy" id="1121345"/>
    <lineage>
        <taxon>Bacteria</taxon>
        <taxon>Bacillati</taxon>
        <taxon>Bacillota</taxon>
        <taxon>Clostridia</taxon>
        <taxon>Lachnospirales</taxon>
        <taxon>Lachnospiraceae</taxon>
        <taxon>Anaerocolumna</taxon>
    </lineage>
</organism>
<evidence type="ECO:0000256" key="1">
    <source>
        <dbReference type="SAM" id="Phobius"/>
    </source>
</evidence>
<name>A0A1M7Y9W6_9FIRM</name>
<dbReference type="AlphaFoldDB" id="A0A1M7Y9W6"/>
<protein>
    <recommendedName>
        <fullName evidence="4">Peptidase_C39 like family protein</fullName>
    </recommendedName>
</protein>
<dbReference type="RefSeq" id="WP_073588986.1">
    <property type="nucleotide sequence ID" value="NZ_FRFD01000006.1"/>
</dbReference>
<evidence type="ECO:0000313" key="2">
    <source>
        <dbReference type="EMBL" id="SHO49410.1"/>
    </source>
</evidence>
<keyword evidence="1" id="KW-1133">Transmembrane helix</keyword>
<evidence type="ECO:0008006" key="4">
    <source>
        <dbReference type="Google" id="ProtNLM"/>
    </source>
</evidence>
<gene>
    <name evidence="2" type="ORF">SAMN02745217_02294</name>
</gene>